<feature type="compositionally biased region" description="Polar residues" evidence="5">
    <location>
        <begin position="108"/>
        <end position="120"/>
    </location>
</feature>
<feature type="transmembrane region" description="Helical" evidence="6">
    <location>
        <begin position="670"/>
        <end position="693"/>
    </location>
</feature>
<sequence>MSSSDPTASSQKNESRKTIVPRTTAQASTTSPTSPDSHEGVEVFTATATQAEAFLGGGRHDAREGPLQTSSPEMVLRATLTVPKEPKTLEDAAAAGKEPTPRNASEHYATTDSIDSTHQVPGNADIPEAACYVTAQPTPHSQNPSVSEHSSTFQTAEEINAVRGPWYVMLQDKSHKPAVKQKQPRFEDTAKVVQTELFSWRSRDVTKLLPAQQTGEDANKILKQSIEEGSQPPYNSTTPTVKMPTSEQPSENAENQQANVTPDENAALNRKEKDLSTPPETEMVHHTKSHYKDWPSHRWQTIPDAASTVFLNAKMLDLKGCPPHLPDERKRTFILTKVAEMAQSHEKEQPLFWEPLYETKDATSSNVAPTEQKPSSITGRQVGEIDVPDDGAGYIATTKPGHRKCIDIKRTSSADAIDASMEAYSPLYSYNALLNFDKDQIEDPLQKTPAASHASSPPDNQDNYNAAQSTSSEGATPRNESPRPSRLIKIKETLSAIISDITVDVTPRRYWILLTFCTLSMLNAFQWIQYSIIASVIKDHYGVSDTVISWTSLLYLIGYMTLAFPSAWILDNMGLRITVLIGAVGTALGACIKTFAVKPGQFTLVLVGQAFPAFAQAFILGVPPRLSSAWFKYEELSTACSMGVLGNNLGIALGFVIPPNVVHVENVETSLLYLCGSVGLASCVCFVVILLAFDDKPKKPPSFSEMLNRSRQRRQSFSAAFITLLTDGNFWLLLLSYGLNTGAFYSISTLLNPVILAYFPGEETFAGWLGLALIVSGLVGSWLCGLMLDQTGKYKEVTLLTYILATVGLFVYTFILSARSRLLSLLGCLFLGFFMTGYIPIGLQLAAEITYPTPEGISSNLMNVSAQAIGFDHDSRVVYHPRCLRRRRF</sequence>
<feature type="domain" description="Major facilitator superfamily (MFS) profile" evidence="7">
    <location>
        <begin position="512"/>
        <end position="889"/>
    </location>
</feature>
<dbReference type="EMBL" id="JABSTU010000007">
    <property type="protein sequence ID" value="KAH8025993.1"/>
    <property type="molecule type" value="Genomic_DNA"/>
</dbReference>
<name>A0A9J6DVP8_RHIMP</name>
<dbReference type="GO" id="GO:0097037">
    <property type="term" value="P:heme export"/>
    <property type="evidence" value="ECO:0007669"/>
    <property type="project" value="TreeGrafter"/>
</dbReference>
<feature type="transmembrane region" description="Helical" evidence="6">
    <location>
        <begin position="636"/>
        <end position="658"/>
    </location>
</feature>
<feature type="transmembrane region" description="Helical" evidence="6">
    <location>
        <begin position="510"/>
        <end position="528"/>
    </location>
</feature>
<evidence type="ECO:0000256" key="6">
    <source>
        <dbReference type="SAM" id="Phobius"/>
    </source>
</evidence>
<dbReference type="InterPro" id="IPR036259">
    <property type="entry name" value="MFS_trans_sf"/>
</dbReference>
<dbReference type="InterPro" id="IPR020846">
    <property type="entry name" value="MFS_dom"/>
</dbReference>
<dbReference type="Proteomes" id="UP000821866">
    <property type="component" value="Unassembled WGS sequence"/>
</dbReference>
<organism evidence="8 9">
    <name type="scientific">Rhipicephalus microplus</name>
    <name type="common">Cattle tick</name>
    <name type="synonym">Boophilus microplus</name>
    <dbReference type="NCBI Taxonomy" id="6941"/>
    <lineage>
        <taxon>Eukaryota</taxon>
        <taxon>Metazoa</taxon>
        <taxon>Ecdysozoa</taxon>
        <taxon>Arthropoda</taxon>
        <taxon>Chelicerata</taxon>
        <taxon>Arachnida</taxon>
        <taxon>Acari</taxon>
        <taxon>Parasitiformes</taxon>
        <taxon>Ixodida</taxon>
        <taxon>Ixodoidea</taxon>
        <taxon>Ixodidae</taxon>
        <taxon>Rhipicephalinae</taxon>
        <taxon>Rhipicephalus</taxon>
        <taxon>Boophilus</taxon>
    </lineage>
</organism>
<keyword evidence="4 6" id="KW-0472">Membrane</keyword>
<feature type="region of interest" description="Disordered" evidence="5">
    <location>
        <begin position="446"/>
        <end position="484"/>
    </location>
</feature>
<feature type="compositionally biased region" description="Polar residues" evidence="5">
    <location>
        <begin position="1"/>
        <end position="12"/>
    </location>
</feature>
<feature type="transmembrane region" description="Helical" evidence="6">
    <location>
        <begin position="822"/>
        <end position="841"/>
    </location>
</feature>
<gene>
    <name evidence="8" type="ORF">HPB51_015342</name>
</gene>
<reference evidence="8" key="2">
    <citation type="submission" date="2021-09" db="EMBL/GenBank/DDBJ databases">
        <authorList>
            <person name="Jia N."/>
            <person name="Wang J."/>
            <person name="Shi W."/>
            <person name="Du L."/>
            <person name="Sun Y."/>
            <person name="Zhan W."/>
            <person name="Jiang J."/>
            <person name="Wang Q."/>
            <person name="Zhang B."/>
            <person name="Ji P."/>
            <person name="Sakyi L.B."/>
            <person name="Cui X."/>
            <person name="Yuan T."/>
            <person name="Jiang B."/>
            <person name="Yang W."/>
            <person name="Lam T.T.-Y."/>
            <person name="Chang Q."/>
            <person name="Ding S."/>
            <person name="Wang X."/>
            <person name="Zhu J."/>
            <person name="Ruan X."/>
            <person name="Zhao L."/>
            <person name="Wei J."/>
            <person name="Que T."/>
            <person name="Du C."/>
            <person name="Cheng J."/>
            <person name="Dai P."/>
            <person name="Han X."/>
            <person name="Huang E."/>
            <person name="Gao Y."/>
            <person name="Liu J."/>
            <person name="Shao H."/>
            <person name="Ye R."/>
            <person name="Li L."/>
            <person name="Wei W."/>
            <person name="Wang X."/>
            <person name="Wang C."/>
            <person name="Huo Q."/>
            <person name="Li W."/>
            <person name="Guo W."/>
            <person name="Chen H."/>
            <person name="Chen S."/>
            <person name="Zhou L."/>
            <person name="Zhou L."/>
            <person name="Ni X."/>
            <person name="Tian J."/>
            <person name="Zhou Y."/>
            <person name="Sheng Y."/>
            <person name="Liu T."/>
            <person name="Pan Y."/>
            <person name="Xia L."/>
            <person name="Li J."/>
            <person name="Zhao F."/>
            <person name="Cao W."/>
        </authorList>
    </citation>
    <scope>NUCLEOTIDE SEQUENCE</scope>
    <source>
        <strain evidence="8">Rmic-2018</strain>
        <tissue evidence="8">Larvae</tissue>
    </source>
</reference>
<feature type="compositionally biased region" description="Polar residues" evidence="5">
    <location>
        <begin position="363"/>
        <end position="379"/>
    </location>
</feature>
<dbReference type="Pfam" id="PF07690">
    <property type="entry name" value="MFS_1"/>
    <property type="match status" value="1"/>
</dbReference>
<evidence type="ECO:0000259" key="7">
    <source>
        <dbReference type="PROSITE" id="PS50850"/>
    </source>
</evidence>
<dbReference type="PANTHER" id="PTHR10924">
    <property type="entry name" value="MAJOR FACILITATOR SUPERFAMILY PROTEIN-RELATED"/>
    <property type="match status" value="1"/>
</dbReference>
<feature type="compositionally biased region" description="Low complexity" evidence="5">
    <location>
        <begin position="23"/>
        <end position="35"/>
    </location>
</feature>
<evidence type="ECO:0000256" key="4">
    <source>
        <dbReference type="ARBA" id="ARBA00023136"/>
    </source>
</evidence>
<feature type="region of interest" description="Disordered" evidence="5">
    <location>
        <begin position="225"/>
        <end position="284"/>
    </location>
</feature>
<accession>A0A9J6DVP8</accession>
<evidence type="ECO:0000256" key="5">
    <source>
        <dbReference type="SAM" id="MobiDB-lite"/>
    </source>
</evidence>
<feature type="transmembrane region" description="Helical" evidence="6">
    <location>
        <begin position="765"/>
        <end position="785"/>
    </location>
</feature>
<reference evidence="8" key="1">
    <citation type="journal article" date="2020" name="Cell">
        <title>Large-Scale Comparative Analyses of Tick Genomes Elucidate Their Genetic Diversity and Vector Capacities.</title>
        <authorList>
            <consortium name="Tick Genome and Microbiome Consortium (TIGMIC)"/>
            <person name="Jia N."/>
            <person name="Wang J."/>
            <person name="Shi W."/>
            <person name="Du L."/>
            <person name="Sun Y."/>
            <person name="Zhan W."/>
            <person name="Jiang J.F."/>
            <person name="Wang Q."/>
            <person name="Zhang B."/>
            <person name="Ji P."/>
            <person name="Bell-Sakyi L."/>
            <person name="Cui X.M."/>
            <person name="Yuan T.T."/>
            <person name="Jiang B.G."/>
            <person name="Yang W.F."/>
            <person name="Lam T.T."/>
            <person name="Chang Q.C."/>
            <person name="Ding S.J."/>
            <person name="Wang X.J."/>
            <person name="Zhu J.G."/>
            <person name="Ruan X.D."/>
            <person name="Zhao L."/>
            <person name="Wei J.T."/>
            <person name="Ye R.Z."/>
            <person name="Que T.C."/>
            <person name="Du C.H."/>
            <person name="Zhou Y.H."/>
            <person name="Cheng J.X."/>
            <person name="Dai P.F."/>
            <person name="Guo W.B."/>
            <person name="Han X.H."/>
            <person name="Huang E.J."/>
            <person name="Li L.F."/>
            <person name="Wei W."/>
            <person name="Gao Y.C."/>
            <person name="Liu J.Z."/>
            <person name="Shao H.Z."/>
            <person name="Wang X."/>
            <person name="Wang C.C."/>
            <person name="Yang T.C."/>
            <person name="Huo Q.B."/>
            <person name="Li W."/>
            <person name="Chen H.Y."/>
            <person name="Chen S.E."/>
            <person name="Zhou L.G."/>
            <person name="Ni X.B."/>
            <person name="Tian J.H."/>
            <person name="Sheng Y."/>
            <person name="Liu T."/>
            <person name="Pan Y.S."/>
            <person name="Xia L.Y."/>
            <person name="Li J."/>
            <person name="Zhao F."/>
            <person name="Cao W.C."/>
        </authorList>
    </citation>
    <scope>NUCLEOTIDE SEQUENCE</scope>
    <source>
        <strain evidence="8">Rmic-2018</strain>
    </source>
</reference>
<evidence type="ECO:0000313" key="9">
    <source>
        <dbReference type="Proteomes" id="UP000821866"/>
    </source>
</evidence>
<feature type="transmembrane region" description="Helical" evidence="6">
    <location>
        <begin position="577"/>
        <end position="596"/>
    </location>
</feature>
<feature type="compositionally biased region" description="Polar residues" evidence="5">
    <location>
        <begin position="453"/>
        <end position="474"/>
    </location>
</feature>
<feature type="compositionally biased region" description="Polar residues" evidence="5">
    <location>
        <begin position="232"/>
        <end position="262"/>
    </location>
</feature>
<feature type="region of interest" description="Disordered" evidence="5">
    <location>
        <begin position="1"/>
        <end position="122"/>
    </location>
</feature>
<dbReference type="VEuPathDB" id="VectorBase:LOC119188225"/>
<evidence type="ECO:0000256" key="1">
    <source>
        <dbReference type="ARBA" id="ARBA00004141"/>
    </source>
</evidence>
<feature type="transmembrane region" description="Helical" evidence="6">
    <location>
        <begin position="602"/>
        <end position="624"/>
    </location>
</feature>
<feature type="transmembrane region" description="Helical" evidence="6">
    <location>
        <begin position="548"/>
        <end position="570"/>
    </location>
</feature>
<evidence type="ECO:0000256" key="2">
    <source>
        <dbReference type="ARBA" id="ARBA00022692"/>
    </source>
</evidence>
<feature type="transmembrane region" description="Helical" evidence="6">
    <location>
        <begin position="719"/>
        <end position="745"/>
    </location>
</feature>
<feature type="region of interest" description="Disordered" evidence="5">
    <location>
        <begin position="363"/>
        <end position="386"/>
    </location>
</feature>
<dbReference type="GO" id="GO:0016020">
    <property type="term" value="C:membrane"/>
    <property type="evidence" value="ECO:0007669"/>
    <property type="project" value="UniProtKB-SubCell"/>
</dbReference>
<dbReference type="PROSITE" id="PS50850">
    <property type="entry name" value="MFS"/>
    <property type="match status" value="1"/>
</dbReference>
<dbReference type="InterPro" id="IPR011701">
    <property type="entry name" value="MFS"/>
</dbReference>
<feature type="transmembrane region" description="Helical" evidence="6">
    <location>
        <begin position="797"/>
        <end position="816"/>
    </location>
</feature>
<dbReference type="AlphaFoldDB" id="A0A9J6DVP8"/>
<dbReference type="SUPFAM" id="SSF103473">
    <property type="entry name" value="MFS general substrate transporter"/>
    <property type="match status" value="1"/>
</dbReference>
<dbReference type="GO" id="GO:0015232">
    <property type="term" value="F:heme transmembrane transporter activity"/>
    <property type="evidence" value="ECO:0007669"/>
    <property type="project" value="TreeGrafter"/>
</dbReference>
<dbReference type="PANTHER" id="PTHR10924:SF4">
    <property type="entry name" value="GH15861P"/>
    <property type="match status" value="1"/>
</dbReference>
<keyword evidence="3 6" id="KW-1133">Transmembrane helix</keyword>
<evidence type="ECO:0000256" key="3">
    <source>
        <dbReference type="ARBA" id="ARBA00022989"/>
    </source>
</evidence>
<keyword evidence="2 6" id="KW-0812">Transmembrane</keyword>
<comment type="caution">
    <text evidence="8">The sequence shown here is derived from an EMBL/GenBank/DDBJ whole genome shotgun (WGS) entry which is preliminary data.</text>
</comment>
<protein>
    <recommendedName>
        <fullName evidence="7">Major facilitator superfamily (MFS) profile domain-containing protein</fullName>
    </recommendedName>
</protein>
<dbReference type="GO" id="GO:0020037">
    <property type="term" value="F:heme binding"/>
    <property type="evidence" value="ECO:0007669"/>
    <property type="project" value="TreeGrafter"/>
</dbReference>
<dbReference type="InterPro" id="IPR049680">
    <property type="entry name" value="FLVCR1-2_SLC49-like"/>
</dbReference>
<dbReference type="Gene3D" id="1.20.1250.20">
    <property type="entry name" value="MFS general substrate transporter like domains"/>
    <property type="match status" value="2"/>
</dbReference>
<comment type="subcellular location">
    <subcellularLocation>
        <location evidence="1">Membrane</location>
        <topology evidence="1">Multi-pass membrane protein</topology>
    </subcellularLocation>
</comment>
<evidence type="ECO:0000313" key="8">
    <source>
        <dbReference type="EMBL" id="KAH8025993.1"/>
    </source>
</evidence>
<keyword evidence="9" id="KW-1185">Reference proteome</keyword>
<proteinExistence type="predicted"/>